<evidence type="ECO:0000256" key="1">
    <source>
        <dbReference type="SAM" id="Phobius"/>
    </source>
</evidence>
<keyword evidence="1" id="KW-0472">Membrane</keyword>
<comment type="caution">
    <text evidence="2">The sequence shown here is derived from an EMBL/GenBank/DDBJ whole genome shotgun (WGS) entry which is preliminary data.</text>
</comment>
<protein>
    <submittedName>
        <fullName evidence="2">Uncharacterized protein</fullName>
    </submittedName>
</protein>
<organism evidence="2 3">
    <name type="scientific">candidate division CPR3 bacterium GW2011_GWF2_35_18</name>
    <dbReference type="NCBI Taxonomy" id="1618350"/>
    <lineage>
        <taxon>Bacteria</taxon>
        <taxon>Bacteria division CPR3</taxon>
    </lineage>
</organism>
<evidence type="ECO:0000313" key="3">
    <source>
        <dbReference type="Proteomes" id="UP000034581"/>
    </source>
</evidence>
<proteinExistence type="predicted"/>
<feature type="transmembrane region" description="Helical" evidence="1">
    <location>
        <begin position="7"/>
        <end position="29"/>
    </location>
</feature>
<keyword evidence="1" id="KW-1133">Transmembrane helix</keyword>
<reference evidence="2 3" key="1">
    <citation type="journal article" date="2015" name="Nature">
        <title>rRNA introns, odd ribosomes, and small enigmatic genomes across a large radiation of phyla.</title>
        <authorList>
            <person name="Brown C.T."/>
            <person name="Hug L.A."/>
            <person name="Thomas B.C."/>
            <person name="Sharon I."/>
            <person name="Castelle C.J."/>
            <person name="Singh A."/>
            <person name="Wilkins M.J."/>
            <person name="Williams K.H."/>
            <person name="Banfield J.F."/>
        </authorList>
    </citation>
    <scope>NUCLEOTIDE SEQUENCE [LARGE SCALE GENOMIC DNA]</scope>
</reference>
<dbReference type="EMBL" id="LBQB01000008">
    <property type="protein sequence ID" value="KKP69261.1"/>
    <property type="molecule type" value="Genomic_DNA"/>
</dbReference>
<feature type="transmembrane region" description="Helical" evidence="1">
    <location>
        <begin position="80"/>
        <end position="104"/>
    </location>
</feature>
<evidence type="ECO:0000313" key="2">
    <source>
        <dbReference type="EMBL" id="KKP69261.1"/>
    </source>
</evidence>
<name>A0A0G0BZH3_UNCC3</name>
<keyword evidence="1" id="KW-0812">Transmembrane</keyword>
<dbReference type="AlphaFoldDB" id="A0A0G0BZH3"/>
<gene>
    <name evidence="2" type="ORF">UR67_C0008G0017</name>
</gene>
<accession>A0A0G0BZH3</accession>
<feature type="transmembrane region" description="Helical" evidence="1">
    <location>
        <begin position="41"/>
        <end position="68"/>
    </location>
</feature>
<sequence>MKKLSNITIGFFQAIGVVLYCSLVVLIMNNLSQIIPYNDEIIAGLFILILFIISAIITSSLVLAYPIYLYLEKRQTRKAIILVIITTLWLVGFFLGLLGITSYFHAIS</sequence>
<dbReference type="Proteomes" id="UP000034581">
    <property type="component" value="Unassembled WGS sequence"/>
</dbReference>
<dbReference type="STRING" id="1618350.UR67_C0008G0017"/>